<dbReference type="EMBL" id="FNQJ01000001">
    <property type="protein sequence ID" value="SDZ77673.1"/>
    <property type="molecule type" value="Genomic_DNA"/>
</dbReference>
<dbReference type="Gene3D" id="1.10.443.10">
    <property type="entry name" value="Intergrase catalytic core"/>
    <property type="match status" value="1"/>
</dbReference>
<keyword evidence="5" id="KW-1185">Reference proteome</keyword>
<dbReference type="PANTHER" id="PTHR30349:SF94">
    <property type="entry name" value="INTEGRASE_RECOMBINASE HI_1414-RELATED"/>
    <property type="match status" value="1"/>
</dbReference>
<dbReference type="GO" id="GO:0003677">
    <property type="term" value="F:DNA binding"/>
    <property type="evidence" value="ECO:0007669"/>
    <property type="project" value="InterPro"/>
</dbReference>
<dbReference type="PROSITE" id="PS51898">
    <property type="entry name" value="TYR_RECOMBINASE"/>
    <property type="match status" value="1"/>
</dbReference>
<evidence type="ECO:0000313" key="5">
    <source>
        <dbReference type="Proteomes" id="UP000199002"/>
    </source>
</evidence>
<dbReference type="Pfam" id="PF00589">
    <property type="entry name" value="Phage_integrase"/>
    <property type="match status" value="1"/>
</dbReference>
<evidence type="ECO:0000259" key="3">
    <source>
        <dbReference type="PROSITE" id="PS51898"/>
    </source>
</evidence>
<dbReference type="GO" id="GO:0015074">
    <property type="term" value="P:DNA integration"/>
    <property type="evidence" value="ECO:0007669"/>
    <property type="project" value="UniProtKB-KW"/>
</dbReference>
<name>A0A1H3VS78_9BURK</name>
<dbReference type="RefSeq" id="WP_092696714.1">
    <property type="nucleotide sequence ID" value="NZ_FNQJ01000001.1"/>
</dbReference>
<accession>A0A1H3VS78</accession>
<dbReference type="Proteomes" id="UP000199002">
    <property type="component" value="Unassembled WGS sequence"/>
</dbReference>
<dbReference type="AlphaFoldDB" id="A0A1H3VS78"/>
<dbReference type="PANTHER" id="PTHR30349">
    <property type="entry name" value="PHAGE INTEGRASE-RELATED"/>
    <property type="match status" value="1"/>
</dbReference>
<sequence length="350" mass="41833">MASIKERVSKSGVTTYQVQIRRKGYPPISKNFTSKREAQKYATETEAGVLKNEIINPREATKWTIPDLIDWYIENPNEHRKLETKKHFIRLEFLKKEFEHFTVLTLNAKILSKWISQRLKINKPATVYHYYVALKNAMLHHSVQNGYSQEIFNVVKCPTTSGVRDRRFSRDETRKLFKSIHKTSRNKQKEMMISVLFAIETACRVGEMLKLKWNEVYLEEREIKFLAENTKTKTYREIPLTTVAKKILIWIKKNHNPENDNQKRVFDFWHLNEHHLSRQFQICCKRAEIYDIRWHDLRHEGTSRFFEWVNPINNVTLSDIEISEITGHKTMNMLKRYAHLRPSTIVKKLW</sequence>
<feature type="domain" description="Tyr recombinase" evidence="3">
    <location>
        <begin position="163"/>
        <end position="350"/>
    </location>
</feature>
<keyword evidence="1" id="KW-0229">DNA integration</keyword>
<protein>
    <submittedName>
        <fullName evidence="4">Phage integrase family protein</fullName>
    </submittedName>
</protein>
<evidence type="ECO:0000256" key="1">
    <source>
        <dbReference type="ARBA" id="ARBA00022908"/>
    </source>
</evidence>
<organism evidence="4 5">
    <name type="scientific">Acidovorax soli</name>
    <dbReference type="NCBI Taxonomy" id="592050"/>
    <lineage>
        <taxon>Bacteria</taxon>
        <taxon>Pseudomonadati</taxon>
        <taxon>Pseudomonadota</taxon>
        <taxon>Betaproteobacteria</taxon>
        <taxon>Burkholderiales</taxon>
        <taxon>Comamonadaceae</taxon>
        <taxon>Acidovorax</taxon>
    </lineage>
</organism>
<evidence type="ECO:0000256" key="2">
    <source>
        <dbReference type="ARBA" id="ARBA00023172"/>
    </source>
</evidence>
<dbReference type="GeneID" id="34234723"/>
<dbReference type="InterPro" id="IPR002104">
    <property type="entry name" value="Integrase_catalytic"/>
</dbReference>
<proteinExistence type="predicted"/>
<reference evidence="5" key="1">
    <citation type="submission" date="2016-10" db="EMBL/GenBank/DDBJ databases">
        <authorList>
            <person name="Varghese N."/>
            <person name="Submissions S."/>
        </authorList>
    </citation>
    <scope>NUCLEOTIDE SEQUENCE [LARGE SCALE GENOMIC DNA]</scope>
    <source>
        <strain evidence="5">DSM 25157</strain>
    </source>
</reference>
<dbReference type="InterPro" id="IPR013762">
    <property type="entry name" value="Integrase-like_cat_sf"/>
</dbReference>
<dbReference type="STRING" id="592050.SAMN05421875_101356"/>
<dbReference type="InterPro" id="IPR050090">
    <property type="entry name" value="Tyrosine_recombinase_XerCD"/>
</dbReference>
<dbReference type="CDD" id="cd00796">
    <property type="entry name" value="INT_Rci_Hp1_C"/>
    <property type="match status" value="1"/>
</dbReference>
<keyword evidence="2" id="KW-0233">DNA recombination</keyword>
<dbReference type="InterPro" id="IPR011010">
    <property type="entry name" value="DNA_brk_join_enz"/>
</dbReference>
<gene>
    <name evidence="4" type="ORF">SAMN05421875_101356</name>
</gene>
<dbReference type="GO" id="GO:0006310">
    <property type="term" value="P:DNA recombination"/>
    <property type="evidence" value="ECO:0007669"/>
    <property type="project" value="UniProtKB-KW"/>
</dbReference>
<dbReference type="SUPFAM" id="SSF56349">
    <property type="entry name" value="DNA breaking-rejoining enzymes"/>
    <property type="match status" value="1"/>
</dbReference>
<evidence type="ECO:0000313" key="4">
    <source>
        <dbReference type="EMBL" id="SDZ77673.1"/>
    </source>
</evidence>